<keyword evidence="2" id="KW-1185">Reference proteome</keyword>
<dbReference type="EMBL" id="CM042052">
    <property type="protein sequence ID" value="KAI3719305.1"/>
    <property type="molecule type" value="Genomic_DNA"/>
</dbReference>
<dbReference type="Proteomes" id="UP001055879">
    <property type="component" value="Linkage Group LG06"/>
</dbReference>
<accession>A0ACB9BF37</accession>
<reference evidence="2" key="1">
    <citation type="journal article" date="2022" name="Mol. Ecol. Resour.">
        <title>The genomes of chicory, endive, great burdock and yacon provide insights into Asteraceae palaeo-polyploidization history and plant inulin production.</title>
        <authorList>
            <person name="Fan W."/>
            <person name="Wang S."/>
            <person name="Wang H."/>
            <person name="Wang A."/>
            <person name="Jiang F."/>
            <person name="Liu H."/>
            <person name="Zhao H."/>
            <person name="Xu D."/>
            <person name="Zhang Y."/>
        </authorList>
    </citation>
    <scope>NUCLEOTIDE SEQUENCE [LARGE SCALE GENOMIC DNA]</scope>
    <source>
        <strain evidence="2">cv. Niubang</strain>
    </source>
</reference>
<evidence type="ECO:0000313" key="1">
    <source>
        <dbReference type="EMBL" id="KAI3719305.1"/>
    </source>
</evidence>
<gene>
    <name evidence="1" type="ORF">L6452_20201</name>
</gene>
<sequence length="390" mass="42985">MERRLNTIYIGVQRLTCYLAKSGKPQDVFSHGQGSGNTCHVSRDNHRDERSFTNVDGAETFVDGIKAQGTFGKHIRTNGSTSNMEGVKGIPNIELEGQVKQFLNNCIIGEVKEFEHLSLVEDLCFTEGIEVLDVKFLGGLDVLMCLKNKETMENITSNPNHGIRNWLKKLKSWDELYRPANRLTWINVFGILIHAWTEKAFGNIVGSWGRIMSMENCSIEATSSFETDRVLILTDKTSPIDIVVPIAINRRIYQRIHSECPSSSDYESDCGDAGMKIPEDVRCHINEAVGSSNSVQKNTNGKNSDPIDLSDDGIAETEFGDHGGTQQECPHCPTPLENVAMNGLGGGGPLVNKLSSPFNKYAPSPSQVDPDKFSAQLNPPDLNGPVFEPN</sequence>
<reference evidence="1 2" key="2">
    <citation type="journal article" date="2022" name="Mol. Ecol. Resour.">
        <title>The genomes of chicory, endive, great burdock and yacon provide insights into Asteraceae paleo-polyploidization history and plant inulin production.</title>
        <authorList>
            <person name="Fan W."/>
            <person name="Wang S."/>
            <person name="Wang H."/>
            <person name="Wang A."/>
            <person name="Jiang F."/>
            <person name="Liu H."/>
            <person name="Zhao H."/>
            <person name="Xu D."/>
            <person name="Zhang Y."/>
        </authorList>
    </citation>
    <scope>NUCLEOTIDE SEQUENCE [LARGE SCALE GENOMIC DNA]</scope>
    <source>
        <strain evidence="2">cv. Niubang</strain>
    </source>
</reference>
<name>A0ACB9BF37_ARCLA</name>
<organism evidence="1 2">
    <name type="scientific">Arctium lappa</name>
    <name type="common">Greater burdock</name>
    <name type="synonym">Lappa major</name>
    <dbReference type="NCBI Taxonomy" id="4217"/>
    <lineage>
        <taxon>Eukaryota</taxon>
        <taxon>Viridiplantae</taxon>
        <taxon>Streptophyta</taxon>
        <taxon>Embryophyta</taxon>
        <taxon>Tracheophyta</taxon>
        <taxon>Spermatophyta</taxon>
        <taxon>Magnoliopsida</taxon>
        <taxon>eudicotyledons</taxon>
        <taxon>Gunneridae</taxon>
        <taxon>Pentapetalae</taxon>
        <taxon>asterids</taxon>
        <taxon>campanulids</taxon>
        <taxon>Asterales</taxon>
        <taxon>Asteraceae</taxon>
        <taxon>Carduoideae</taxon>
        <taxon>Cardueae</taxon>
        <taxon>Arctiinae</taxon>
        <taxon>Arctium</taxon>
    </lineage>
</organism>
<proteinExistence type="predicted"/>
<evidence type="ECO:0000313" key="2">
    <source>
        <dbReference type="Proteomes" id="UP001055879"/>
    </source>
</evidence>
<comment type="caution">
    <text evidence="1">The sequence shown here is derived from an EMBL/GenBank/DDBJ whole genome shotgun (WGS) entry which is preliminary data.</text>
</comment>
<protein>
    <submittedName>
        <fullName evidence="1">Uncharacterized protein</fullName>
    </submittedName>
</protein>